<protein>
    <submittedName>
        <fullName evidence="2">Uncharacterized protein</fullName>
    </submittedName>
</protein>
<reference evidence="2" key="2">
    <citation type="submission" date="2015-03" db="UniProtKB">
        <authorList>
            <consortium name="EnsemblPlants"/>
        </authorList>
    </citation>
    <scope>IDENTIFICATION</scope>
</reference>
<dbReference type="EnsemblPlants" id="Bo4g087100.1">
    <property type="protein sequence ID" value="Bo4g087100.1"/>
    <property type="gene ID" value="Bo4g087100"/>
</dbReference>
<proteinExistence type="predicted"/>
<sequence>MVCEDFGIDVNMVNIELSYLPSDLVIGIAPPVFITNDRQLKKFLTYVKNKASTQLCVCIRSKVETSNIKIDFYLNKEATESPIREEEPKSYEVSDDTDGETEPEEEDVKLDESDDDNKHDKDMINGKSVRFSLVDIVKNGQHFTIKRALKATIEICAMKNNLD</sequence>
<feature type="compositionally biased region" description="Basic and acidic residues" evidence="1">
    <location>
        <begin position="80"/>
        <end position="92"/>
    </location>
</feature>
<evidence type="ECO:0000256" key="1">
    <source>
        <dbReference type="SAM" id="MobiDB-lite"/>
    </source>
</evidence>
<dbReference type="HOGENOM" id="CLU_085862_2_0_1"/>
<evidence type="ECO:0000313" key="2">
    <source>
        <dbReference type="EnsemblPlants" id="Bo4g087100.1"/>
    </source>
</evidence>
<feature type="compositionally biased region" description="Acidic residues" evidence="1">
    <location>
        <begin position="93"/>
        <end position="115"/>
    </location>
</feature>
<dbReference type="Gramene" id="Bo4g087100.1">
    <property type="protein sequence ID" value="Bo4g087100.1"/>
    <property type="gene ID" value="Bo4g087100"/>
</dbReference>
<accession>A0A0D3BVH6</accession>
<name>A0A0D3BVH6_BRAOL</name>
<reference evidence="2 3" key="1">
    <citation type="journal article" date="2014" name="Genome Biol.">
        <title>Transcriptome and methylome profiling reveals relics of genome dominance in the mesopolyploid Brassica oleracea.</title>
        <authorList>
            <person name="Parkin I.A."/>
            <person name="Koh C."/>
            <person name="Tang H."/>
            <person name="Robinson S.J."/>
            <person name="Kagale S."/>
            <person name="Clarke W.E."/>
            <person name="Town C.D."/>
            <person name="Nixon J."/>
            <person name="Krishnakumar V."/>
            <person name="Bidwell S.L."/>
            <person name="Denoeud F."/>
            <person name="Belcram H."/>
            <person name="Links M.G."/>
            <person name="Just J."/>
            <person name="Clarke C."/>
            <person name="Bender T."/>
            <person name="Huebert T."/>
            <person name="Mason A.S."/>
            <person name="Pires J.C."/>
            <person name="Barker G."/>
            <person name="Moore J."/>
            <person name="Walley P.G."/>
            <person name="Manoli S."/>
            <person name="Batley J."/>
            <person name="Edwards D."/>
            <person name="Nelson M.N."/>
            <person name="Wang X."/>
            <person name="Paterson A.H."/>
            <person name="King G."/>
            <person name="Bancroft I."/>
            <person name="Chalhoub B."/>
            <person name="Sharpe A.G."/>
        </authorList>
    </citation>
    <scope>NUCLEOTIDE SEQUENCE</scope>
    <source>
        <strain evidence="2 3">cv. TO1000</strain>
    </source>
</reference>
<dbReference type="AlphaFoldDB" id="A0A0D3BVH6"/>
<evidence type="ECO:0000313" key="3">
    <source>
        <dbReference type="Proteomes" id="UP000032141"/>
    </source>
</evidence>
<dbReference type="Proteomes" id="UP000032141">
    <property type="component" value="Chromosome C4"/>
</dbReference>
<organism evidence="2 3">
    <name type="scientific">Brassica oleracea var. oleracea</name>
    <dbReference type="NCBI Taxonomy" id="109376"/>
    <lineage>
        <taxon>Eukaryota</taxon>
        <taxon>Viridiplantae</taxon>
        <taxon>Streptophyta</taxon>
        <taxon>Embryophyta</taxon>
        <taxon>Tracheophyta</taxon>
        <taxon>Spermatophyta</taxon>
        <taxon>Magnoliopsida</taxon>
        <taxon>eudicotyledons</taxon>
        <taxon>Gunneridae</taxon>
        <taxon>Pentapetalae</taxon>
        <taxon>rosids</taxon>
        <taxon>malvids</taxon>
        <taxon>Brassicales</taxon>
        <taxon>Brassicaceae</taxon>
        <taxon>Brassiceae</taxon>
        <taxon>Brassica</taxon>
    </lineage>
</organism>
<feature type="region of interest" description="Disordered" evidence="1">
    <location>
        <begin position="80"/>
        <end position="123"/>
    </location>
</feature>
<keyword evidence="3" id="KW-1185">Reference proteome</keyword>